<gene>
    <name evidence="2" type="ORF">J1792_29125</name>
</gene>
<dbReference type="Proteomes" id="UP000664781">
    <property type="component" value="Unassembled WGS sequence"/>
</dbReference>
<feature type="compositionally biased region" description="Basic residues" evidence="1">
    <location>
        <begin position="38"/>
        <end position="54"/>
    </location>
</feature>
<dbReference type="AlphaFoldDB" id="A0A939FTY1"/>
<organism evidence="2 3">
    <name type="scientific">Streptomyces triculaminicus</name>
    <dbReference type="NCBI Taxonomy" id="2816232"/>
    <lineage>
        <taxon>Bacteria</taxon>
        <taxon>Bacillati</taxon>
        <taxon>Actinomycetota</taxon>
        <taxon>Actinomycetes</taxon>
        <taxon>Kitasatosporales</taxon>
        <taxon>Streptomycetaceae</taxon>
        <taxon>Streptomyces</taxon>
    </lineage>
</organism>
<evidence type="ECO:0000313" key="2">
    <source>
        <dbReference type="EMBL" id="MBO0656658.1"/>
    </source>
</evidence>
<dbReference type="RefSeq" id="WP_207248550.1">
    <property type="nucleotide sequence ID" value="NZ_JAFMOF010000005.1"/>
</dbReference>
<feature type="compositionally biased region" description="Low complexity" evidence="1">
    <location>
        <begin position="414"/>
        <end position="431"/>
    </location>
</feature>
<sequence>MSTEGGTPGGGPDKRQRKHSPLAVASVAAAVLLAGRGRRGVLGVHRRARRRRRGAPGASGASGTPAPLALDGYPSGTAGGGASQGIAPGEPDPRGVRYRASGSLPDGPRTAPVHLPGSEVSGAEVAALAKALDVRGTPRLVKDTWTVGGGPDAAGPTLQVSRQGPGDWAYSKYGVPGGTSCAHPPGGGPKEQGSSGASPGLDSPAPACPSFRDGSPGTDPAAAGPVSEEKAKSVVAPVFKALGQDGAKVGATAVHGAVRTVTADPVVNSTPTYGWQTSLQVGADAQVVGGSGRLQTPKKGAAYPLTTARKALEELNRGAGTGRVAVGGCATAVPFRDGDGAGDAPCEGKRDGREPVTVTGAVFGLSAQSVSGRQALVPSWLFTAKMPGADDKADTVTIAQPAIDPKFVAKAPSTRPGGPSATAPASSSPVRVDAYTTEDDGKKLVLHFWGGVCSTYAASVEQSSSAATVKITGTEKEPGRACVMIAKRMETTVTLDEPLGDRKVVDVSNGETVRERQGK</sequence>
<accession>A0A939FTY1</accession>
<feature type="region of interest" description="Disordered" evidence="1">
    <location>
        <begin position="146"/>
        <end position="228"/>
    </location>
</feature>
<protein>
    <recommendedName>
        <fullName evidence="4">Large membrane protein</fullName>
    </recommendedName>
</protein>
<evidence type="ECO:0008006" key="4">
    <source>
        <dbReference type="Google" id="ProtNLM"/>
    </source>
</evidence>
<proteinExistence type="predicted"/>
<keyword evidence="3" id="KW-1185">Reference proteome</keyword>
<feature type="compositionally biased region" description="Gly residues" evidence="1">
    <location>
        <begin position="1"/>
        <end position="11"/>
    </location>
</feature>
<feature type="region of interest" description="Disordered" evidence="1">
    <location>
        <begin position="38"/>
        <end position="117"/>
    </location>
</feature>
<feature type="region of interest" description="Disordered" evidence="1">
    <location>
        <begin position="1"/>
        <end position="22"/>
    </location>
</feature>
<evidence type="ECO:0000313" key="3">
    <source>
        <dbReference type="Proteomes" id="UP000664781"/>
    </source>
</evidence>
<comment type="caution">
    <text evidence="2">The sequence shown here is derived from an EMBL/GenBank/DDBJ whole genome shotgun (WGS) entry which is preliminary data.</text>
</comment>
<feature type="compositionally biased region" description="Low complexity" evidence="1">
    <location>
        <begin position="55"/>
        <end position="69"/>
    </location>
</feature>
<dbReference type="EMBL" id="JAFMOF010000005">
    <property type="protein sequence ID" value="MBO0656658.1"/>
    <property type="molecule type" value="Genomic_DNA"/>
</dbReference>
<feature type="region of interest" description="Disordered" evidence="1">
    <location>
        <begin position="409"/>
        <end position="431"/>
    </location>
</feature>
<name>A0A939FTY1_9ACTN</name>
<evidence type="ECO:0000256" key="1">
    <source>
        <dbReference type="SAM" id="MobiDB-lite"/>
    </source>
</evidence>
<reference evidence="2" key="1">
    <citation type="submission" date="2021-03" db="EMBL/GenBank/DDBJ databases">
        <title>Streptomyces strains.</title>
        <authorList>
            <person name="Lund M.B."/>
            <person name="Toerring T."/>
        </authorList>
    </citation>
    <scope>NUCLEOTIDE SEQUENCE</scope>
    <source>
        <strain evidence="2">JCM 4242</strain>
    </source>
</reference>